<gene>
    <name evidence="2" type="ORF">H6F41_02865</name>
</gene>
<dbReference type="Pfam" id="PF00535">
    <property type="entry name" value="Glycos_transf_2"/>
    <property type="match status" value="1"/>
</dbReference>
<reference evidence="2 3" key="1">
    <citation type="journal article" date="2020" name="ISME J.">
        <title>Comparative genomics reveals insights into cyanobacterial evolution and habitat adaptation.</title>
        <authorList>
            <person name="Chen M.Y."/>
            <person name="Teng W.K."/>
            <person name="Zhao L."/>
            <person name="Hu C.X."/>
            <person name="Zhou Y.K."/>
            <person name="Han B.P."/>
            <person name="Song L.R."/>
            <person name="Shu W.S."/>
        </authorList>
    </citation>
    <scope>NUCLEOTIDE SEQUENCE [LARGE SCALE GENOMIC DNA]</scope>
    <source>
        <strain evidence="2 3">FACHB-723</strain>
    </source>
</reference>
<evidence type="ECO:0000313" key="3">
    <source>
        <dbReference type="Proteomes" id="UP000642094"/>
    </source>
</evidence>
<accession>A0ABR7ZSY3</accession>
<evidence type="ECO:0000313" key="2">
    <source>
        <dbReference type="EMBL" id="MBD2187084.1"/>
    </source>
</evidence>
<feature type="domain" description="Glycosyltransferase 2-like" evidence="1">
    <location>
        <begin position="9"/>
        <end position="132"/>
    </location>
</feature>
<dbReference type="InterPro" id="IPR050834">
    <property type="entry name" value="Glycosyltransf_2"/>
</dbReference>
<dbReference type="Proteomes" id="UP000642094">
    <property type="component" value="Unassembled WGS sequence"/>
</dbReference>
<dbReference type="EMBL" id="JACJQB010000003">
    <property type="protein sequence ID" value="MBD2187084.1"/>
    <property type="molecule type" value="Genomic_DNA"/>
</dbReference>
<proteinExistence type="predicted"/>
<sequence length="307" mass="35440">MTQSTLPISIIIPTYQREQVLIDTLTYLLELSPKAAEIIVVDQTQQHQPETISQLRELEIQEKIRWIKLSQPSIPSAMNEGILIAKYEIVLFLDDDIIPEHDLVLSHWQAHQEYENIIVAGRVIQPWEENQNLAVAKSPFATTENGWRSNFMGGNFSIHTQQIIALGGFDENFVKVAYQFEAEFAYRFLKSGARIKFEPSACIHHLKVTAGGTRSHGHHLTTCQPNHTVGDYYYLLRAKEMHGRLYKILTRPIRSITNRHHLFKPWWIPFTLIAEFRGLLWALNLFTRGPSYIDQHIKFTPLNIDSA</sequence>
<keyword evidence="3" id="KW-1185">Reference proteome</keyword>
<organism evidence="2 3">
    <name type="scientific">Pseudanabaena mucicola FACHB-723</name>
    <dbReference type="NCBI Taxonomy" id="2692860"/>
    <lineage>
        <taxon>Bacteria</taxon>
        <taxon>Bacillati</taxon>
        <taxon>Cyanobacteriota</taxon>
        <taxon>Cyanophyceae</taxon>
        <taxon>Pseudanabaenales</taxon>
        <taxon>Pseudanabaenaceae</taxon>
        <taxon>Pseudanabaena</taxon>
    </lineage>
</organism>
<dbReference type="PANTHER" id="PTHR43685:SF3">
    <property type="entry name" value="SLR2126 PROTEIN"/>
    <property type="match status" value="1"/>
</dbReference>
<dbReference type="InterPro" id="IPR029044">
    <property type="entry name" value="Nucleotide-diphossugar_trans"/>
</dbReference>
<dbReference type="SUPFAM" id="SSF53448">
    <property type="entry name" value="Nucleotide-diphospho-sugar transferases"/>
    <property type="match status" value="1"/>
</dbReference>
<dbReference type="InterPro" id="IPR001173">
    <property type="entry name" value="Glyco_trans_2-like"/>
</dbReference>
<dbReference type="PANTHER" id="PTHR43685">
    <property type="entry name" value="GLYCOSYLTRANSFERASE"/>
    <property type="match status" value="1"/>
</dbReference>
<comment type="caution">
    <text evidence="2">The sequence shown here is derived from an EMBL/GenBank/DDBJ whole genome shotgun (WGS) entry which is preliminary data.</text>
</comment>
<evidence type="ECO:0000259" key="1">
    <source>
        <dbReference type="Pfam" id="PF00535"/>
    </source>
</evidence>
<dbReference type="Gene3D" id="3.90.550.10">
    <property type="entry name" value="Spore Coat Polysaccharide Biosynthesis Protein SpsA, Chain A"/>
    <property type="match status" value="1"/>
</dbReference>
<name>A0ABR7ZSY3_9CYAN</name>
<dbReference type="RefSeq" id="WP_190401973.1">
    <property type="nucleotide sequence ID" value="NZ_JACJQB010000003.1"/>
</dbReference>
<protein>
    <submittedName>
        <fullName evidence="2">Glycosyltransferase family 2 protein</fullName>
    </submittedName>
</protein>